<proteinExistence type="predicted"/>
<dbReference type="EMBL" id="HE573023">
    <property type="protein sequence ID" value="CCC49120.1"/>
    <property type="molecule type" value="Genomic_DNA"/>
</dbReference>
<protein>
    <submittedName>
        <fullName evidence="2">Uncharacterized protein</fullName>
    </submittedName>
</protein>
<feature type="region of interest" description="Disordered" evidence="1">
    <location>
        <begin position="263"/>
        <end position="287"/>
    </location>
</feature>
<sequence>MPAVAGLPSVDRDFLHRCCVQVSSLLGSDAAVDAEAQHILRFARHHAGQHSLDIATALVWRIVDTDDDEQQDRLGAWRMLNAVLSECVDSKQKLSCTTLAENICSFLPYLIPYRWYTTQKQSGKKVTTTRDTLSPAVRLLSECGPVVSASVLTGGSLRPDEERREQVIRNKYHSLLSSWRTVWRNDVYQRFKSLAHKTERKGNMQLSEVQRHLHIEPTFCDSLRRLRRPDPCPSLAHQILSCYGWPAAGTNKSAGFEAESQAVAGNDAANKESDTKSSDAHRHTRSSIPIPSLAEVDALDSTMHPHVRRWLHKLVESEGGCRYCDTWLHSEARCPCELPFLKFPNLTSGSHNSFYRRRSAGKVPTMTQVQAVEKLYQHNIRLPFDCEKVLDAVVKLIQEESPYDTLLEAFDTVRGAVTGPKEQHALWVHARYALLPSRTVFNKPTDGSLSPSMVKVEAIFKKKRRFLEWETLLQSVELLDERFRRAELSEELNRSIERVRAANSFLFCLIDGSLEEHYAPSAYARLPDDVDRLRQVKDILCHHCLKPFHVAERCTEAKEHWDLRVARCLLEEHQVSNIKLPDEHHLLDEALQRIVEGDETVKELRRNELRLAVKLVHENRVPYCKVCSIMGHSTRRCEVAARRTLEGHRIQEVDMLLDPQVLQQRVKELRKGHNERDAGLLLEAWNTLGKNRAYPDTFLIAIRELDDARIPLAAARYSTDAVQGFLLFIKSSDLLQHLQPMREENFPDVCLFCDSYHHASDACERANVEERDFLGDLRCYGLTLWEYLRKPEWYDERLPTDFTKGRNSVVKLARQFGEDYSPGGIARQRFIEQNGLQSDAVLLGSPEDNVSLIAVSTGGGGLPVVDTSLSLYGSSFSRLVLCNGEGEQDVTGSPFIEDEGQGRVSGENGLVALEVGRKRAHQDDGSLERDNSLTQRVRFEDTDDRACGLAKD</sequence>
<organism evidence="2">
    <name type="scientific">Trypanosoma vivax (strain Y486)</name>
    <dbReference type="NCBI Taxonomy" id="1055687"/>
    <lineage>
        <taxon>Eukaryota</taxon>
        <taxon>Discoba</taxon>
        <taxon>Euglenozoa</taxon>
        <taxon>Kinetoplastea</taxon>
        <taxon>Metakinetoplastina</taxon>
        <taxon>Trypanosomatida</taxon>
        <taxon>Trypanosomatidae</taxon>
        <taxon>Trypanosoma</taxon>
        <taxon>Duttonella</taxon>
    </lineage>
</organism>
<evidence type="ECO:0000313" key="2">
    <source>
        <dbReference type="EMBL" id="CCC49120.1"/>
    </source>
</evidence>
<evidence type="ECO:0000256" key="1">
    <source>
        <dbReference type="SAM" id="MobiDB-lite"/>
    </source>
</evidence>
<reference evidence="2" key="1">
    <citation type="journal article" date="2012" name="Proc. Natl. Acad. Sci. U.S.A.">
        <title>Antigenic diversity is generated by distinct evolutionary mechanisms in African trypanosome species.</title>
        <authorList>
            <person name="Jackson A.P."/>
            <person name="Berry A."/>
            <person name="Aslett M."/>
            <person name="Allison H.C."/>
            <person name="Burton P."/>
            <person name="Vavrova-Anderson J."/>
            <person name="Brown R."/>
            <person name="Browne H."/>
            <person name="Corton N."/>
            <person name="Hauser H."/>
            <person name="Gamble J."/>
            <person name="Gilderthorp R."/>
            <person name="Marcello L."/>
            <person name="McQuillan J."/>
            <person name="Otto T.D."/>
            <person name="Quail M.A."/>
            <person name="Sanders M.J."/>
            <person name="van Tonder A."/>
            <person name="Ginger M.L."/>
            <person name="Field M.C."/>
            <person name="Barry J.D."/>
            <person name="Hertz-Fowler C."/>
            <person name="Berriman M."/>
        </authorList>
    </citation>
    <scope>NUCLEOTIDE SEQUENCE</scope>
    <source>
        <strain evidence="2">Y486</strain>
    </source>
</reference>
<gene>
    <name evidence="2" type="ORF">TVY486_0704540</name>
</gene>
<name>G0TYS1_TRYVY</name>
<dbReference type="OMA" id="PAKDFRK"/>
<feature type="compositionally biased region" description="Basic and acidic residues" evidence="1">
    <location>
        <begin position="269"/>
        <end position="281"/>
    </location>
</feature>
<accession>G0TYS1</accession>
<dbReference type="VEuPathDB" id="TriTrypDB:TvY486_0704540"/>
<dbReference type="AlphaFoldDB" id="G0TYS1"/>